<dbReference type="InterPro" id="IPR026444">
    <property type="entry name" value="Secre_tail"/>
</dbReference>
<evidence type="ECO:0000256" key="1">
    <source>
        <dbReference type="SAM" id="MobiDB-lite"/>
    </source>
</evidence>
<feature type="domain" description="Secretion system C-terminal sorting" evidence="3">
    <location>
        <begin position="72"/>
        <end position="139"/>
    </location>
</feature>
<evidence type="ECO:0000256" key="2">
    <source>
        <dbReference type="SAM" id="SignalP"/>
    </source>
</evidence>
<keyword evidence="5" id="KW-1185">Reference proteome</keyword>
<keyword evidence="2" id="KW-0732">Signal</keyword>
<feature type="signal peptide" evidence="2">
    <location>
        <begin position="1"/>
        <end position="21"/>
    </location>
</feature>
<feature type="compositionally biased region" description="Low complexity" evidence="1">
    <location>
        <begin position="30"/>
        <end position="57"/>
    </location>
</feature>
<accession>A0ABT9B673</accession>
<name>A0ABT9B673_9BACT</name>
<dbReference type="EMBL" id="JAUQSY010000001">
    <property type="protein sequence ID" value="MDO7873204.1"/>
    <property type="molecule type" value="Genomic_DNA"/>
</dbReference>
<evidence type="ECO:0000313" key="5">
    <source>
        <dbReference type="Proteomes" id="UP001176429"/>
    </source>
</evidence>
<protein>
    <submittedName>
        <fullName evidence="4">T9SS type A sorting domain-containing protein</fullName>
    </submittedName>
</protein>
<dbReference type="RefSeq" id="WP_305004519.1">
    <property type="nucleotide sequence ID" value="NZ_JAUQSY010000001.1"/>
</dbReference>
<sequence>MQRTLLALALLFVLPVAAAHAQASILPGGAAPAQPTKPAATTTTEASPAAIAPAPMTPAADPTALKVKAEINPATGKLTVRTDNPGPTRIEVNDVSGRPLLTYTMMVGTTPAALDIKQLSPGSYVVRCTAGDRTGMRRVTVE</sequence>
<organism evidence="4 5">
    <name type="scientific">Hymenobacter aranciens</name>
    <dbReference type="NCBI Taxonomy" id="3063996"/>
    <lineage>
        <taxon>Bacteria</taxon>
        <taxon>Pseudomonadati</taxon>
        <taxon>Bacteroidota</taxon>
        <taxon>Cytophagia</taxon>
        <taxon>Cytophagales</taxon>
        <taxon>Hymenobacteraceae</taxon>
        <taxon>Hymenobacter</taxon>
    </lineage>
</organism>
<evidence type="ECO:0000313" key="4">
    <source>
        <dbReference type="EMBL" id="MDO7873204.1"/>
    </source>
</evidence>
<evidence type="ECO:0000259" key="3">
    <source>
        <dbReference type="Pfam" id="PF18962"/>
    </source>
</evidence>
<feature type="chain" id="PRO_5045213665" evidence="2">
    <location>
        <begin position="22"/>
        <end position="142"/>
    </location>
</feature>
<dbReference type="Pfam" id="PF18962">
    <property type="entry name" value="Por_Secre_tail"/>
    <property type="match status" value="1"/>
</dbReference>
<comment type="caution">
    <text evidence="4">The sequence shown here is derived from an EMBL/GenBank/DDBJ whole genome shotgun (WGS) entry which is preliminary data.</text>
</comment>
<reference evidence="4" key="1">
    <citation type="submission" date="2023-07" db="EMBL/GenBank/DDBJ databases">
        <authorList>
            <person name="Kim M.K."/>
        </authorList>
    </citation>
    <scope>NUCLEOTIDE SEQUENCE</scope>
    <source>
        <strain evidence="4">ASUV-10-1</strain>
    </source>
</reference>
<dbReference type="Proteomes" id="UP001176429">
    <property type="component" value="Unassembled WGS sequence"/>
</dbReference>
<gene>
    <name evidence="4" type="ORF">Q5H93_00560</name>
</gene>
<dbReference type="NCBIfam" id="TIGR04183">
    <property type="entry name" value="Por_Secre_tail"/>
    <property type="match status" value="1"/>
</dbReference>
<feature type="region of interest" description="Disordered" evidence="1">
    <location>
        <begin position="29"/>
        <end position="57"/>
    </location>
</feature>
<proteinExistence type="predicted"/>